<gene>
    <name evidence="10" type="ORF">ACFQBQ_08315</name>
</gene>
<keyword evidence="3 6" id="KW-0597">Phosphoprotein</keyword>
<dbReference type="CDD" id="cd16934">
    <property type="entry name" value="HATPase_RsbT-like"/>
    <property type="match status" value="1"/>
</dbReference>
<dbReference type="Gene3D" id="3.30.565.10">
    <property type="entry name" value="Histidine kinase-like ATPase, C-terminal domain"/>
    <property type="match status" value="2"/>
</dbReference>
<evidence type="ECO:0000256" key="5">
    <source>
        <dbReference type="ARBA" id="ARBA00022777"/>
    </source>
</evidence>
<dbReference type="PANTHER" id="PTHR43047:SF72">
    <property type="entry name" value="OSMOSENSING HISTIDINE PROTEIN KINASE SLN1"/>
    <property type="match status" value="1"/>
</dbReference>
<dbReference type="RefSeq" id="WP_263371945.1">
    <property type="nucleotide sequence ID" value="NZ_JAGSYD010000003.1"/>
</dbReference>
<reference evidence="11" key="1">
    <citation type="journal article" date="2019" name="Int. J. Syst. Evol. Microbiol.">
        <title>The Global Catalogue of Microorganisms (GCM) 10K type strain sequencing project: providing services to taxonomists for standard genome sequencing and annotation.</title>
        <authorList>
            <consortium name="The Broad Institute Genomics Platform"/>
            <consortium name="The Broad Institute Genome Sequencing Center for Infectious Disease"/>
            <person name="Wu L."/>
            <person name="Ma J."/>
        </authorList>
    </citation>
    <scope>NUCLEOTIDE SEQUENCE [LARGE SCALE GENOMIC DNA]</scope>
    <source>
        <strain evidence="11">CGMCC 1.16026</strain>
    </source>
</reference>
<dbReference type="InterPro" id="IPR003594">
    <property type="entry name" value="HATPase_dom"/>
</dbReference>
<feature type="coiled-coil region" evidence="7">
    <location>
        <begin position="158"/>
        <end position="192"/>
    </location>
</feature>
<keyword evidence="5" id="KW-0418">Kinase</keyword>
<dbReference type="PRINTS" id="PR00344">
    <property type="entry name" value="BCTRLSENSOR"/>
</dbReference>
<evidence type="ECO:0000256" key="2">
    <source>
        <dbReference type="ARBA" id="ARBA00012438"/>
    </source>
</evidence>
<dbReference type="InterPro" id="IPR005467">
    <property type="entry name" value="His_kinase_dom"/>
</dbReference>
<protein>
    <recommendedName>
        <fullName evidence="2">histidine kinase</fullName>
        <ecNumber evidence="2">2.7.13.3</ecNumber>
    </recommendedName>
</protein>
<keyword evidence="7" id="KW-0175">Coiled coil</keyword>
<evidence type="ECO:0000259" key="9">
    <source>
        <dbReference type="PROSITE" id="PS50110"/>
    </source>
</evidence>
<evidence type="ECO:0000256" key="7">
    <source>
        <dbReference type="SAM" id="Coils"/>
    </source>
</evidence>
<dbReference type="InterPro" id="IPR011006">
    <property type="entry name" value="CheY-like_superfamily"/>
</dbReference>
<organism evidence="10 11">
    <name type="scientific">Granulicella cerasi</name>
    <dbReference type="NCBI Taxonomy" id="741063"/>
    <lineage>
        <taxon>Bacteria</taxon>
        <taxon>Pseudomonadati</taxon>
        <taxon>Acidobacteriota</taxon>
        <taxon>Terriglobia</taxon>
        <taxon>Terriglobales</taxon>
        <taxon>Acidobacteriaceae</taxon>
        <taxon>Granulicella</taxon>
    </lineage>
</organism>
<dbReference type="Pfam" id="PF13581">
    <property type="entry name" value="HATPase_c_2"/>
    <property type="match status" value="1"/>
</dbReference>
<dbReference type="PROSITE" id="PS50109">
    <property type="entry name" value="HIS_KIN"/>
    <property type="match status" value="1"/>
</dbReference>
<keyword evidence="11" id="KW-1185">Reference proteome</keyword>
<evidence type="ECO:0000313" key="10">
    <source>
        <dbReference type="EMBL" id="MFC6645584.1"/>
    </source>
</evidence>
<dbReference type="Pfam" id="PF02518">
    <property type="entry name" value="HATPase_c"/>
    <property type="match status" value="1"/>
</dbReference>
<dbReference type="EMBL" id="JBHSWI010000001">
    <property type="protein sequence ID" value="MFC6645584.1"/>
    <property type="molecule type" value="Genomic_DNA"/>
</dbReference>
<feature type="modified residue" description="4-aspartylphosphate" evidence="6">
    <location>
        <position position="628"/>
    </location>
</feature>
<dbReference type="SMART" id="SM00388">
    <property type="entry name" value="HisKA"/>
    <property type="match status" value="1"/>
</dbReference>
<dbReference type="Proteomes" id="UP001596391">
    <property type="component" value="Unassembled WGS sequence"/>
</dbReference>
<dbReference type="InterPro" id="IPR004358">
    <property type="entry name" value="Sig_transdc_His_kin-like_C"/>
</dbReference>
<dbReference type="InterPro" id="IPR001789">
    <property type="entry name" value="Sig_transdc_resp-reg_receiver"/>
</dbReference>
<dbReference type="SUPFAM" id="SSF55874">
    <property type="entry name" value="ATPase domain of HSP90 chaperone/DNA topoisomerase II/histidine kinase"/>
    <property type="match status" value="2"/>
</dbReference>
<dbReference type="CDD" id="cd00082">
    <property type="entry name" value="HisKA"/>
    <property type="match status" value="1"/>
</dbReference>
<evidence type="ECO:0000259" key="8">
    <source>
        <dbReference type="PROSITE" id="PS50109"/>
    </source>
</evidence>
<name>A0ABW1Z808_9BACT</name>
<dbReference type="SMART" id="SM00448">
    <property type="entry name" value="REC"/>
    <property type="match status" value="2"/>
</dbReference>
<feature type="domain" description="Response regulatory" evidence="9">
    <location>
        <begin position="461"/>
        <end position="572"/>
    </location>
</feature>
<dbReference type="Pfam" id="PF00072">
    <property type="entry name" value="Response_reg"/>
    <property type="match status" value="2"/>
</dbReference>
<dbReference type="CDD" id="cd16922">
    <property type="entry name" value="HATPase_EvgS-ArcB-TorS-like"/>
    <property type="match status" value="1"/>
</dbReference>
<dbReference type="InterPro" id="IPR003661">
    <property type="entry name" value="HisK_dim/P_dom"/>
</dbReference>
<comment type="caution">
    <text evidence="10">The sequence shown here is derived from an EMBL/GenBank/DDBJ whole genome shotgun (WGS) entry which is preliminary data.</text>
</comment>
<feature type="domain" description="Histidine kinase" evidence="8">
    <location>
        <begin position="223"/>
        <end position="441"/>
    </location>
</feature>
<dbReference type="PANTHER" id="PTHR43047">
    <property type="entry name" value="TWO-COMPONENT HISTIDINE PROTEIN KINASE"/>
    <property type="match status" value="1"/>
</dbReference>
<sequence length="707" mass="78928">MIRPIHNVILANERDVVNARQRARSIAASLGFDHHEQIRIATAVSEIARNAFRYARAGVVAFNIDLHRQMFLVSVTDQGTGIPHLDTVMSGSYRSATGMGMGILGTKRLMDEFSIETNRSGTSVHFGKALPRLATVVDDLQLKKVVAELARQHPATPIDELQVQNRELLKTLNELNERKEELLHINEELQDTNRGVVALYAELDERADYLRRASELKSSFLSNMSHEFRTPLNSMLALTRMLLDRMDGELTSEQDQQIRFIQRSAKELAEMVDDLLDLAKVEAGKLEVKAKSFDVADLFGALRGMLKPLLAESSLNLVFEPAHELPALFTDEQKVSQVLRNFISNAIKFTPRGEVRVTAQLKNQCIEFAVADTGVGISPSDQRIIFEEFGQVENSMQRRVKGTGLGLPLSRKLAELLGGSVTVQSEVGSGSTFFFEVPLVYSGAAPPAENALPVLDPDKKLVLIVEDNRETSFVYSRYLATAGFQTHAVTSVDDAKAFIVQMRPAAVILDLLLHAETSWNFLRELKGASNPIPVLVMSVTDEQHKIYGLGADAFLLKPFQPEAMIAQVVKLTSEAERPRILMIDDNEVSRYLLREHISPTLYEVFEARDGREGLKLALDLKPAIIFLDFYMPDLNGLEVLKELRASAELKNTPVVLHSTKVLEEDELKFFRENTIAIFSKQSLTLPDSAARIRELMDTLAQHTRTDA</sequence>
<evidence type="ECO:0000256" key="1">
    <source>
        <dbReference type="ARBA" id="ARBA00000085"/>
    </source>
</evidence>
<dbReference type="PROSITE" id="PS50110">
    <property type="entry name" value="RESPONSE_REGULATORY"/>
    <property type="match status" value="2"/>
</dbReference>
<keyword evidence="10" id="KW-0547">Nucleotide-binding</keyword>
<comment type="catalytic activity">
    <reaction evidence="1">
        <text>ATP + protein L-histidine = ADP + protein N-phospho-L-histidine.</text>
        <dbReference type="EC" id="2.7.13.3"/>
    </reaction>
</comment>
<dbReference type="EC" id="2.7.13.3" evidence="2"/>
<dbReference type="Gene3D" id="1.10.287.130">
    <property type="match status" value="1"/>
</dbReference>
<evidence type="ECO:0000256" key="3">
    <source>
        <dbReference type="ARBA" id="ARBA00022553"/>
    </source>
</evidence>
<dbReference type="CDD" id="cd00156">
    <property type="entry name" value="REC"/>
    <property type="match status" value="2"/>
</dbReference>
<feature type="domain" description="Response regulatory" evidence="9">
    <location>
        <begin position="579"/>
        <end position="700"/>
    </location>
</feature>
<evidence type="ECO:0000313" key="11">
    <source>
        <dbReference type="Proteomes" id="UP001596391"/>
    </source>
</evidence>
<keyword evidence="10" id="KW-0067">ATP-binding</keyword>
<dbReference type="Gene3D" id="3.40.50.2300">
    <property type="match status" value="2"/>
</dbReference>
<proteinExistence type="predicted"/>
<accession>A0ABW1Z808</accession>
<feature type="modified residue" description="4-aspartylphosphate" evidence="6">
    <location>
        <position position="510"/>
    </location>
</feature>
<dbReference type="SUPFAM" id="SSF47384">
    <property type="entry name" value="Homodimeric domain of signal transducing histidine kinase"/>
    <property type="match status" value="1"/>
</dbReference>
<dbReference type="GO" id="GO:0005524">
    <property type="term" value="F:ATP binding"/>
    <property type="evidence" value="ECO:0007669"/>
    <property type="project" value="UniProtKB-KW"/>
</dbReference>
<evidence type="ECO:0000256" key="4">
    <source>
        <dbReference type="ARBA" id="ARBA00022679"/>
    </source>
</evidence>
<dbReference type="InterPro" id="IPR036097">
    <property type="entry name" value="HisK_dim/P_sf"/>
</dbReference>
<dbReference type="SUPFAM" id="SSF52172">
    <property type="entry name" value="CheY-like"/>
    <property type="match status" value="2"/>
</dbReference>
<evidence type="ECO:0000256" key="6">
    <source>
        <dbReference type="PROSITE-ProRule" id="PRU00169"/>
    </source>
</evidence>
<dbReference type="Pfam" id="PF00512">
    <property type="entry name" value="HisKA"/>
    <property type="match status" value="1"/>
</dbReference>
<dbReference type="SMART" id="SM00387">
    <property type="entry name" value="HATPase_c"/>
    <property type="match status" value="2"/>
</dbReference>
<dbReference type="InterPro" id="IPR036890">
    <property type="entry name" value="HATPase_C_sf"/>
</dbReference>
<keyword evidence="4" id="KW-0808">Transferase</keyword>